<dbReference type="InterPro" id="IPR006171">
    <property type="entry name" value="TOPRIM_dom"/>
</dbReference>
<comment type="similarity">
    <text evidence="7">Belongs to the RecR family.</text>
</comment>
<dbReference type="Proteomes" id="UP000824072">
    <property type="component" value="Unassembled WGS sequence"/>
</dbReference>
<dbReference type="InterPro" id="IPR000093">
    <property type="entry name" value="DNA_Rcmb_RecR"/>
</dbReference>
<dbReference type="Pfam" id="PF13662">
    <property type="entry name" value="Toprim_4"/>
    <property type="match status" value="1"/>
</dbReference>
<dbReference type="CDD" id="cd01025">
    <property type="entry name" value="TOPRIM_recR"/>
    <property type="match status" value="1"/>
</dbReference>
<keyword evidence="2 7" id="KW-0227">DNA damage</keyword>
<evidence type="ECO:0000256" key="3">
    <source>
        <dbReference type="ARBA" id="ARBA00022771"/>
    </source>
</evidence>
<evidence type="ECO:0000256" key="1">
    <source>
        <dbReference type="ARBA" id="ARBA00022723"/>
    </source>
</evidence>
<dbReference type="InterPro" id="IPR034137">
    <property type="entry name" value="TOPRIM_RecR"/>
</dbReference>
<dbReference type="InterPro" id="IPR015967">
    <property type="entry name" value="Rcmb_RecR_Znf"/>
</dbReference>
<evidence type="ECO:0000313" key="10">
    <source>
        <dbReference type="Proteomes" id="UP000824072"/>
    </source>
</evidence>
<dbReference type="GO" id="GO:0006281">
    <property type="term" value="P:DNA repair"/>
    <property type="evidence" value="ECO:0007669"/>
    <property type="project" value="UniProtKB-UniRule"/>
</dbReference>
<evidence type="ECO:0000256" key="5">
    <source>
        <dbReference type="ARBA" id="ARBA00023172"/>
    </source>
</evidence>
<evidence type="ECO:0000259" key="8">
    <source>
        <dbReference type="PROSITE" id="PS50880"/>
    </source>
</evidence>
<keyword evidence="6 7" id="KW-0234">DNA repair</keyword>
<dbReference type="Gene3D" id="3.40.1360.10">
    <property type="match status" value="1"/>
</dbReference>
<dbReference type="GO" id="GO:0008270">
    <property type="term" value="F:zinc ion binding"/>
    <property type="evidence" value="ECO:0007669"/>
    <property type="project" value="UniProtKB-KW"/>
</dbReference>
<evidence type="ECO:0000313" key="9">
    <source>
        <dbReference type="EMBL" id="HIU34271.1"/>
    </source>
</evidence>
<dbReference type="Gene3D" id="6.10.250.240">
    <property type="match status" value="1"/>
</dbReference>
<dbReference type="InterPro" id="IPR023627">
    <property type="entry name" value="Rcmb_RecR"/>
</dbReference>
<evidence type="ECO:0000256" key="7">
    <source>
        <dbReference type="HAMAP-Rule" id="MF_00017"/>
    </source>
</evidence>
<dbReference type="Gene3D" id="3.30.60.80">
    <property type="match status" value="1"/>
</dbReference>
<evidence type="ECO:0000256" key="4">
    <source>
        <dbReference type="ARBA" id="ARBA00022833"/>
    </source>
</evidence>
<dbReference type="SMART" id="SM00493">
    <property type="entry name" value="TOPRIM"/>
    <property type="match status" value="1"/>
</dbReference>
<dbReference type="HAMAP" id="MF_00017">
    <property type="entry name" value="RecR"/>
    <property type="match status" value="1"/>
</dbReference>
<evidence type="ECO:0000256" key="2">
    <source>
        <dbReference type="ARBA" id="ARBA00022763"/>
    </source>
</evidence>
<reference evidence="9" key="1">
    <citation type="submission" date="2020-10" db="EMBL/GenBank/DDBJ databases">
        <authorList>
            <person name="Gilroy R."/>
        </authorList>
    </citation>
    <scope>NUCLEOTIDE SEQUENCE</scope>
    <source>
        <strain evidence="9">ChiHcec3-11533</strain>
    </source>
</reference>
<reference evidence="9" key="2">
    <citation type="journal article" date="2021" name="PeerJ">
        <title>Extensive microbial diversity within the chicken gut microbiome revealed by metagenomics and culture.</title>
        <authorList>
            <person name="Gilroy R."/>
            <person name="Ravi A."/>
            <person name="Getino M."/>
            <person name="Pursley I."/>
            <person name="Horton D.L."/>
            <person name="Alikhan N.F."/>
            <person name="Baker D."/>
            <person name="Gharbi K."/>
            <person name="Hall N."/>
            <person name="Watson M."/>
            <person name="Adriaenssens E.M."/>
            <person name="Foster-Nyarko E."/>
            <person name="Jarju S."/>
            <person name="Secka A."/>
            <person name="Antonio M."/>
            <person name="Oren A."/>
            <person name="Chaudhuri R.R."/>
            <person name="La Ragione R."/>
            <person name="Hildebrand F."/>
            <person name="Pallen M.J."/>
        </authorList>
    </citation>
    <scope>NUCLEOTIDE SEQUENCE</scope>
    <source>
        <strain evidence="9">ChiHcec3-11533</strain>
    </source>
</reference>
<name>A0A9D1LCZ7_9FIRM</name>
<accession>A0A9D1LCZ7</accession>
<dbReference type="PROSITE" id="PS50880">
    <property type="entry name" value="TOPRIM"/>
    <property type="match status" value="1"/>
</dbReference>
<dbReference type="Pfam" id="PF02132">
    <property type="entry name" value="RecR_ZnF"/>
    <property type="match status" value="1"/>
</dbReference>
<feature type="zinc finger region" description="C4-type" evidence="7">
    <location>
        <begin position="57"/>
        <end position="72"/>
    </location>
</feature>
<dbReference type="SUPFAM" id="SSF111304">
    <property type="entry name" value="Recombination protein RecR"/>
    <property type="match status" value="1"/>
</dbReference>
<dbReference type="PANTHER" id="PTHR30446:SF0">
    <property type="entry name" value="RECOMBINATION PROTEIN RECR"/>
    <property type="match status" value="1"/>
</dbReference>
<dbReference type="GO" id="GO:0006310">
    <property type="term" value="P:DNA recombination"/>
    <property type="evidence" value="ECO:0007669"/>
    <property type="project" value="UniProtKB-UniRule"/>
</dbReference>
<protein>
    <recommendedName>
        <fullName evidence="7">Recombination protein RecR</fullName>
    </recommendedName>
</protein>
<gene>
    <name evidence="7 9" type="primary">recR</name>
    <name evidence="9" type="ORF">IAB02_06890</name>
</gene>
<organism evidence="9 10">
    <name type="scientific">Candidatus Pullichristensenella excrementigallinarum</name>
    <dbReference type="NCBI Taxonomy" id="2840907"/>
    <lineage>
        <taxon>Bacteria</taxon>
        <taxon>Bacillati</taxon>
        <taxon>Bacillota</taxon>
        <taxon>Clostridia</taxon>
        <taxon>Candidatus Pullichristensenella</taxon>
    </lineage>
</organism>
<comment type="function">
    <text evidence="7">May play a role in DNA repair. It seems to be involved in an RecBC-independent recombinational process of DNA repair. It may act with RecF and RecO.</text>
</comment>
<keyword evidence="3 7" id="KW-0863">Zinc-finger</keyword>
<dbReference type="NCBIfam" id="TIGR00615">
    <property type="entry name" value="recR"/>
    <property type="match status" value="1"/>
</dbReference>
<dbReference type="Pfam" id="PF21176">
    <property type="entry name" value="RecR_HhH"/>
    <property type="match status" value="1"/>
</dbReference>
<keyword evidence="5 7" id="KW-0233">DNA recombination</keyword>
<dbReference type="PANTHER" id="PTHR30446">
    <property type="entry name" value="RECOMBINATION PROTEIN RECR"/>
    <property type="match status" value="1"/>
</dbReference>
<proteinExistence type="inferred from homology"/>
<evidence type="ECO:0000256" key="6">
    <source>
        <dbReference type="ARBA" id="ARBA00023204"/>
    </source>
</evidence>
<dbReference type="Gene3D" id="1.10.8.420">
    <property type="entry name" value="RecR Domain 1"/>
    <property type="match status" value="1"/>
</dbReference>
<dbReference type="GO" id="GO:0003677">
    <property type="term" value="F:DNA binding"/>
    <property type="evidence" value="ECO:0007669"/>
    <property type="project" value="UniProtKB-UniRule"/>
</dbReference>
<dbReference type="AlphaFoldDB" id="A0A9D1LCZ7"/>
<dbReference type="Pfam" id="PF21175">
    <property type="entry name" value="RecR_C"/>
    <property type="match status" value="1"/>
</dbReference>
<comment type="caution">
    <text evidence="9">The sequence shown here is derived from an EMBL/GenBank/DDBJ whole genome shotgun (WGS) entry which is preliminary data.</text>
</comment>
<keyword evidence="4 7" id="KW-0862">Zinc</keyword>
<dbReference type="EMBL" id="DVMU01000156">
    <property type="protein sequence ID" value="HIU34271.1"/>
    <property type="molecule type" value="Genomic_DNA"/>
</dbReference>
<sequence length="198" mass="22136">MAEIEAIARMVNQLARLPGVGRKTAQRLAYHILEMPEDQVRELAVAIFDGKKKVKLCPVCGNYTEGKLCAICRDSQRRRDIVCVVKDPRDVNAMERMRDYNGLYHVLHGVISPMDGVGPDDIRIRELLSRLGEGEIREVVLATNPDVEGEATAAYISRLIKPLGVKVTRIAHGVPVGGELEYTDEITLMRAFQGRREL</sequence>
<feature type="domain" description="Toprim" evidence="8">
    <location>
        <begin position="80"/>
        <end position="175"/>
    </location>
</feature>
<keyword evidence="1 7" id="KW-0479">Metal-binding</keyword>